<keyword evidence="4" id="KW-0472">Membrane</keyword>
<dbReference type="SUPFAM" id="SSF52540">
    <property type="entry name" value="P-loop containing nucleoside triphosphate hydrolases"/>
    <property type="match status" value="1"/>
</dbReference>
<evidence type="ECO:0000256" key="1">
    <source>
        <dbReference type="ARBA" id="ARBA00005771"/>
    </source>
</evidence>
<dbReference type="PANTHER" id="PTHR11783">
    <property type="entry name" value="SULFOTRANSFERASE SULT"/>
    <property type="match status" value="1"/>
</dbReference>
<evidence type="ECO:0000256" key="3">
    <source>
        <dbReference type="SAM" id="MobiDB-lite"/>
    </source>
</evidence>
<dbReference type="Pfam" id="PF00685">
    <property type="entry name" value="Sulfotransfer_1"/>
    <property type="match status" value="1"/>
</dbReference>
<reference evidence="6" key="1">
    <citation type="submission" date="2023-01" db="EMBL/GenBank/DDBJ databases">
        <title>Metagenome sequencing of chrysophaentin producing Chrysophaeum taylorii.</title>
        <authorList>
            <person name="Davison J."/>
            <person name="Bewley C."/>
        </authorList>
    </citation>
    <scope>NUCLEOTIDE SEQUENCE</scope>
    <source>
        <strain evidence="6">NIES-1699</strain>
    </source>
</reference>
<comment type="similarity">
    <text evidence="1">Belongs to the sulfotransferase 1 family.</text>
</comment>
<comment type="caution">
    <text evidence="6">The sequence shown here is derived from an EMBL/GenBank/DDBJ whole genome shotgun (WGS) entry which is preliminary data.</text>
</comment>
<keyword evidence="7" id="KW-1185">Reference proteome</keyword>
<dbReference type="Gene3D" id="3.40.50.300">
    <property type="entry name" value="P-loop containing nucleotide triphosphate hydrolases"/>
    <property type="match status" value="1"/>
</dbReference>
<dbReference type="EMBL" id="JAQMWT010000314">
    <property type="protein sequence ID" value="KAJ8605497.1"/>
    <property type="molecule type" value="Genomic_DNA"/>
</dbReference>
<feature type="region of interest" description="Disordered" evidence="3">
    <location>
        <begin position="1"/>
        <end position="25"/>
    </location>
</feature>
<evidence type="ECO:0000313" key="6">
    <source>
        <dbReference type="EMBL" id="KAJ8605497.1"/>
    </source>
</evidence>
<proteinExistence type="inferred from homology"/>
<sequence>MRRRVGSAAAAPEADDHPQAKLKKRRQRQASAMPFVMVGVMLVIAWKVYGIARVHGIERESPAPTDVLLVSFPKSGSNWVRFLLCGLKKKKVGAADKLSFPFVERAVPDLEYGPNRFRFRKGSRIAWKSHQPYLPNPKGAAEKPERCPLLNMESFQCLCPNCPARWRKIVYLVRDGRSVLCSYYRMQTQLGNFVGTFEGFLKSHKSKYGYAWPDHVASYFDNHDVHLLKYEDLIRHPLDTLREIAAWVGASDTSDDTLAALLDAASIDNMRATEKRDGTPLFDVHFPDARDKGGFKLVGTGEIDGWRHCTDDTSLFETHVPGFNDIMANLGYDD</sequence>
<gene>
    <name evidence="6" type="ORF">CTAYLR_000016</name>
</gene>
<evidence type="ECO:0000259" key="5">
    <source>
        <dbReference type="Pfam" id="PF00685"/>
    </source>
</evidence>
<keyword evidence="4" id="KW-1133">Transmembrane helix</keyword>
<evidence type="ECO:0000256" key="2">
    <source>
        <dbReference type="ARBA" id="ARBA00022679"/>
    </source>
</evidence>
<keyword evidence="4" id="KW-0812">Transmembrane</keyword>
<evidence type="ECO:0000256" key="4">
    <source>
        <dbReference type="SAM" id="Phobius"/>
    </source>
</evidence>
<evidence type="ECO:0000313" key="7">
    <source>
        <dbReference type="Proteomes" id="UP001230188"/>
    </source>
</evidence>
<protein>
    <recommendedName>
        <fullName evidence="5">Sulfotransferase domain-containing protein</fullName>
    </recommendedName>
</protein>
<keyword evidence="2" id="KW-0808">Transferase</keyword>
<name>A0AAD7UGF9_9STRA</name>
<organism evidence="6 7">
    <name type="scientific">Chrysophaeum taylorii</name>
    <dbReference type="NCBI Taxonomy" id="2483200"/>
    <lineage>
        <taxon>Eukaryota</taxon>
        <taxon>Sar</taxon>
        <taxon>Stramenopiles</taxon>
        <taxon>Ochrophyta</taxon>
        <taxon>Pelagophyceae</taxon>
        <taxon>Pelagomonadales</taxon>
        <taxon>Pelagomonadaceae</taxon>
        <taxon>Chrysophaeum</taxon>
    </lineage>
</organism>
<accession>A0AAD7UGF9</accession>
<dbReference type="Proteomes" id="UP001230188">
    <property type="component" value="Unassembled WGS sequence"/>
</dbReference>
<dbReference type="AlphaFoldDB" id="A0AAD7UGF9"/>
<dbReference type="InterPro" id="IPR000863">
    <property type="entry name" value="Sulfotransferase_dom"/>
</dbReference>
<dbReference type="InterPro" id="IPR027417">
    <property type="entry name" value="P-loop_NTPase"/>
</dbReference>
<dbReference type="GO" id="GO:0008146">
    <property type="term" value="F:sulfotransferase activity"/>
    <property type="evidence" value="ECO:0007669"/>
    <property type="project" value="InterPro"/>
</dbReference>
<feature type="transmembrane region" description="Helical" evidence="4">
    <location>
        <begin position="30"/>
        <end position="49"/>
    </location>
</feature>
<feature type="domain" description="Sulfotransferase" evidence="5">
    <location>
        <begin position="64"/>
        <end position="276"/>
    </location>
</feature>